<dbReference type="EMBL" id="FZMO01000223">
    <property type="protein sequence ID" value="SNQ49059.1"/>
    <property type="molecule type" value="Genomic_DNA"/>
</dbReference>
<dbReference type="Proteomes" id="UP000234331">
    <property type="component" value="Unassembled WGS sequence"/>
</dbReference>
<evidence type="ECO:0008006" key="3">
    <source>
        <dbReference type="Google" id="ProtNLM"/>
    </source>
</evidence>
<dbReference type="RefSeq" id="WP_101832614.1">
    <property type="nucleotide sequence ID" value="NZ_FZMO01000223.1"/>
</dbReference>
<dbReference type="OrthoDB" id="4543339at2"/>
<dbReference type="Gene3D" id="3.40.830.10">
    <property type="entry name" value="LigB-like"/>
    <property type="match status" value="1"/>
</dbReference>
<proteinExistence type="predicted"/>
<sequence>MTFVAAAVCPHPPLLLPEVGRGEPVAARAVAVDAVRRLVAACPDRIVVVGEAPAETRYGPTATGTLAGFGVDLTVPLGPPTAAAARPGPPELPLSLTVGAWLLAAAGWAGERSALGVPAAHSPREAADLGAGLAASSGPGERLGLLVMGDGSARRTLKAPGGLDERAAAFDAAAAAALAGADPAGLLDLDPGLATDLLAAGRASWQVLAGALRATTPCGAPHVSWQGDVTYDDAPYGVGYLVATWTRRPAEGGAPPA</sequence>
<organism evidence="1 2">
    <name type="scientific">Frankia canadensis</name>
    <dbReference type="NCBI Taxonomy" id="1836972"/>
    <lineage>
        <taxon>Bacteria</taxon>
        <taxon>Bacillati</taxon>
        <taxon>Actinomycetota</taxon>
        <taxon>Actinomycetes</taxon>
        <taxon>Frankiales</taxon>
        <taxon>Frankiaceae</taxon>
        <taxon>Frankia</taxon>
    </lineage>
</organism>
<accession>A0A2I2KTT4</accession>
<evidence type="ECO:0000313" key="2">
    <source>
        <dbReference type="Proteomes" id="UP000234331"/>
    </source>
</evidence>
<dbReference type="AlphaFoldDB" id="A0A2I2KTT4"/>
<name>A0A2I2KTT4_9ACTN</name>
<gene>
    <name evidence="1" type="ORF">FRACA_30062</name>
</gene>
<evidence type="ECO:0000313" key="1">
    <source>
        <dbReference type="EMBL" id="SNQ49059.1"/>
    </source>
</evidence>
<protein>
    <recommendedName>
        <fullName evidence="3">Catalytic LigB subunit of aromatic ring-opening dioxygenase</fullName>
    </recommendedName>
</protein>
<dbReference type="SUPFAM" id="SSF53213">
    <property type="entry name" value="LigB-like"/>
    <property type="match status" value="1"/>
</dbReference>
<keyword evidence="2" id="KW-1185">Reference proteome</keyword>
<reference evidence="1 2" key="1">
    <citation type="submission" date="2017-06" db="EMBL/GenBank/DDBJ databases">
        <authorList>
            <person name="Kim H.J."/>
            <person name="Triplett B.A."/>
        </authorList>
    </citation>
    <scope>NUCLEOTIDE SEQUENCE [LARGE SCALE GENOMIC DNA]</scope>
    <source>
        <strain evidence="1">FRACA_ARgP5</strain>
    </source>
</reference>